<protein>
    <submittedName>
        <fullName evidence="9">Permease for cytosine/purine, uracil, thiamine, allantoin</fullName>
    </submittedName>
</protein>
<name>A0A0D8FUC2_9ACTN</name>
<feature type="transmembrane region" description="Helical" evidence="8">
    <location>
        <begin position="148"/>
        <end position="166"/>
    </location>
</feature>
<feature type="transmembrane region" description="Helical" evidence="8">
    <location>
        <begin position="402"/>
        <end position="427"/>
    </location>
</feature>
<evidence type="ECO:0000256" key="7">
    <source>
        <dbReference type="PIRNR" id="PIRNR002744"/>
    </source>
</evidence>
<evidence type="ECO:0000256" key="8">
    <source>
        <dbReference type="SAM" id="Phobius"/>
    </source>
</evidence>
<keyword evidence="10" id="KW-1185">Reference proteome</keyword>
<dbReference type="AlphaFoldDB" id="A0A0D8FUC2"/>
<feature type="transmembrane region" description="Helical" evidence="8">
    <location>
        <begin position="358"/>
        <end position="378"/>
    </location>
</feature>
<dbReference type="GO" id="GO:0005886">
    <property type="term" value="C:plasma membrane"/>
    <property type="evidence" value="ECO:0007669"/>
    <property type="project" value="TreeGrafter"/>
</dbReference>
<feature type="transmembrane region" description="Helical" evidence="8">
    <location>
        <begin position="439"/>
        <end position="456"/>
    </location>
</feature>
<dbReference type="EMBL" id="JXUW01000014">
    <property type="protein sequence ID" value="KJE76559.1"/>
    <property type="molecule type" value="Genomic_DNA"/>
</dbReference>
<evidence type="ECO:0000313" key="9">
    <source>
        <dbReference type="EMBL" id="KJE76559.1"/>
    </source>
</evidence>
<dbReference type="eggNOG" id="COG1457">
    <property type="taxonomic scope" value="Bacteria"/>
</dbReference>
<evidence type="ECO:0000256" key="6">
    <source>
        <dbReference type="ARBA" id="ARBA00023136"/>
    </source>
</evidence>
<dbReference type="GO" id="GO:0022857">
    <property type="term" value="F:transmembrane transporter activity"/>
    <property type="evidence" value="ECO:0007669"/>
    <property type="project" value="InterPro"/>
</dbReference>
<evidence type="ECO:0000256" key="2">
    <source>
        <dbReference type="ARBA" id="ARBA00008974"/>
    </source>
</evidence>
<comment type="similarity">
    <text evidence="2 7">Belongs to the purine-cytosine permease (2.A.39) family.</text>
</comment>
<feature type="transmembrane region" description="Helical" evidence="8">
    <location>
        <begin position="247"/>
        <end position="269"/>
    </location>
</feature>
<evidence type="ECO:0000256" key="5">
    <source>
        <dbReference type="ARBA" id="ARBA00022989"/>
    </source>
</evidence>
<proteinExistence type="inferred from homology"/>
<feature type="transmembrane region" description="Helical" evidence="8">
    <location>
        <begin position="178"/>
        <end position="194"/>
    </location>
</feature>
<organism evidence="9 10">
    <name type="scientific">Ferrimicrobium acidiphilum DSM 19497</name>
    <dbReference type="NCBI Taxonomy" id="1121877"/>
    <lineage>
        <taxon>Bacteria</taxon>
        <taxon>Bacillati</taxon>
        <taxon>Actinomycetota</taxon>
        <taxon>Acidimicrobiia</taxon>
        <taxon>Acidimicrobiales</taxon>
        <taxon>Acidimicrobiaceae</taxon>
        <taxon>Ferrimicrobium</taxon>
    </lineage>
</organism>
<dbReference type="InterPro" id="IPR026030">
    <property type="entry name" value="Pur-cyt_permease_Fcy2/21/22"/>
</dbReference>
<dbReference type="Proteomes" id="UP000032336">
    <property type="component" value="Unassembled WGS sequence"/>
</dbReference>
<gene>
    <name evidence="9" type="ORF">FEAC_16370</name>
</gene>
<dbReference type="PANTHER" id="PTHR31806:SF1">
    <property type="entry name" value="PURINE-CYTOSINE PERMEASE FCY2-RELATED"/>
    <property type="match status" value="1"/>
</dbReference>
<feature type="transmembrane region" description="Helical" evidence="8">
    <location>
        <begin position="36"/>
        <end position="57"/>
    </location>
</feature>
<evidence type="ECO:0000256" key="4">
    <source>
        <dbReference type="ARBA" id="ARBA00022692"/>
    </source>
</evidence>
<feature type="transmembrane region" description="Helical" evidence="8">
    <location>
        <begin position="289"/>
        <end position="308"/>
    </location>
</feature>
<keyword evidence="4 8" id="KW-0812">Transmembrane</keyword>
<comment type="subcellular location">
    <subcellularLocation>
        <location evidence="1">Membrane</location>
        <topology evidence="1">Multi-pass membrane protein</topology>
    </subcellularLocation>
</comment>
<feature type="transmembrane region" description="Helical" evidence="8">
    <location>
        <begin position="63"/>
        <end position="82"/>
    </location>
</feature>
<evidence type="ECO:0000256" key="3">
    <source>
        <dbReference type="ARBA" id="ARBA00022448"/>
    </source>
</evidence>
<reference evidence="9 10" key="1">
    <citation type="submission" date="2015-01" db="EMBL/GenBank/DDBJ databases">
        <title>Draft genome of the acidophilic iron oxidizer Ferrimicrobium acidiphilum strain T23.</title>
        <authorList>
            <person name="Poehlein A."/>
            <person name="Eisen S."/>
            <person name="Schloemann M."/>
            <person name="Johnson B.D."/>
            <person name="Daniel R."/>
            <person name="Muehling M."/>
        </authorList>
    </citation>
    <scope>NUCLEOTIDE SEQUENCE [LARGE SCALE GENOMIC DNA]</scope>
    <source>
        <strain evidence="9 10">T23</strain>
    </source>
</reference>
<dbReference type="OrthoDB" id="9809167at2"/>
<accession>A0A0D8FUC2</accession>
<dbReference type="Pfam" id="PF02133">
    <property type="entry name" value="Transp_cyt_pur"/>
    <property type="match status" value="1"/>
</dbReference>
<keyword evidence="6 7" id="KW-0472">Membrane</keyword>
<dbReference type="PIRSF" id="PIRSF002744">
    <property type="entry name" value="Pur-cyt_permease"/>
    <property type="match status" value="1"/>
</dbReference>
<feature type="transmembrane region" description="Helical" evidence="8">
    <location>
        <begin position="125"/>
        <end position="142"/>
    </location>
</feature>
<feature type="transmembrane region" description="Helical" evidence="8">
    <location>
        <begin position="206"/>
        <end position="226"/>
    </location>
</feature>
<keyword evidence="5 8" id="KW-1133">Transmembrane helix</keyword>
<evidence type="ECO:0000313" key="10">
    <source>
        <dbReference type="Proteomes" id="UP000032336"/>
    </source>
</evidence>
<sequence>MKKVSEAAVEEAGSLIETRGIDYIPESERWARPRDLFWMWAGALFNVEYVVYGALAMSFGLSFAQAVGIILIGNLSFFLLGLTSLQGPDAGTTTFTINRAAFGPNGSRLLALFNWLTQVGFETEGLALIVLAAIALFHQGGINAGTGLKLVFIIVAALIQLVLPLFGHGAILRTMRILSVPFLILFALMAGLSLGKLNVHSVAHGASWQVMFAVLAVIISTSGLGWTENGNDFSRYLPRSASKTKTVLWVFLGTAIPSILLMVLGAAIFTFVPSATNPISGLPQAFPAWFLTPYLLIAILQLFAINSLDLYSSGVTLQALGLKLSRLQAVVLDTVICAALTAYATFSNSFNTLLGDFVLFIIVWVAPWTAIYLVDWLLRRRRYDAHALQQERGGLYWSNKGVHWPAIIAQILGMLASLSAINTTIFVGPLSRASGGADFSVFTGIIVAAVVYWLLARNLGRPQTLEVESQA</sequence>
<dbReference type="Gene3D" id="1.10.4160.10">
    <property type="entry name" value="Hydantoin permease"/>
    <property type="match status" value="1"/>
</dbReference>
<feature type="transmembrane region" description="Helical" evidence="8">
    <location>
        <begin position="329"/>
        <end position="346"/>
    </location>
</feature>
<keyword evidence="3 7" id="KW-0813">Transport</keyword>
<dbReference type="PANTHER" id="PTHR31806">
    <property type="entry name" value="PURINE-CYTOSINE PERMEASE FCY2-RELATED"/>
    <property type="match status" value="1"/>
</dbReference>
<dbReference type="RefSeq" id="WP_052566042.1">
    <property type="nucleotide sequence ID" value="NZ_JQKF01000011.1"/>
</dbReference>
<dbReference type="STRING" id="1121877.FEAC_16370"/>
<dbReference type="GeneID" id="78372807"/>
<dbReference type="InterPro" id="IPR001248">
    <property type="entry name" value="Pur-cyt_permease"/>
</dbReference>
<evidence type="ECO:0000256" key="1">
    <source>
        <dbReference type="ARBA" id="ARBA00004141"/>
    </source>
</evidence>
<comment type="caution">
    <text evidence="9">The sequence shown here is derived from an EMBL/GenBank/DDBJ whole genome shotgun (WGS) entry which is preliminary data.</text>
</comment>